<name>A0AAN6HJP3_FUSAU</name>
<evidence type="ECO:0008006" key="5">
    <source>
        <dbReference type="Google" id="ProtNLM"/>
    </source>
</evidence>
<dbReference type="PANTHER" id="PTHR43591:SF10">
    <property type="entry name" value="ABC TRANSMEMBRANE TYPE-1 DOMAIN-CONTAINING PROTEIN-RELATED"/>
    <property type="match status" value="1"/>
</dbReference>
<feature type="compositionally biased region" description="Low complexity" evidence="2">
    <location>
        <begin position="212"/>
        <end position="222"/>
    </location>
</feature>
<dbReference type="CDD" id="cd02440">
    <property type="entry name" value="AdoMet_MTases"/>
    <property type="match status" value="1"/>
</dbReference>
<feature type="region of interest" description="Disordered" evidence="2">
    <location>
        <begin position="96"/>
        <end position="121"/>
    </location>
</feature>
<feature type="region of interest" description="Disordered" evidence="2">
    <location>
        <begin position="182"/>
        <end position="222"/>
    </location>
</feature>
<dbReference type="Gene3D" id="3.40.50.150">
    <property type="entry name" value="Vaccinia Virus protein VP39"/>
    <property type="match status" value="1"/>
</dbReference>
<evidence type="ECO:0000313" key="4">
    <source>
        <dbReference type="Proteomes" id="UP000537989"/>
    </source>
</evidence>
<comment type="similarity">
    <text evidence="1">Belongs to the methyltransferase superfamily. LaeA methyltransferase family.</text>
</comment>
<organism evidence="3 4">
    <name type="scientific">Fusarium austroamericanum</name>
    <dbReference type="NCBI Taxonomy" id="282268"/>
    <lineage>
        <taxon>Eukaryota</taxon>
        <taxon>Fungi</taxon>
        <taxon>Dikarya</taxon>
        <taxon>Ascomycota</taxon>
        <taxon>Pezizomycotina</taxon>
        <taxon>Sordariomycetes</taxon>
        <taxon>Hypocreomycetidae</taxon>
        <taxon>Hypocreales</taxon>
        <taxon>Nectriaceae</taxon>
        <taxon>Fusarium</taxon>
    </lineage>
</organism>
<evidence type="ECO:0000256" key="1">
    <source>
        <dbReference type="ARBA" id="ARBA00038158"/>
    </source>
</evidence>
<accession>A0AAN6HJP3</accession>
<proteinExistence type="inferred from homology"/>
<dbReference type="AlphaFoldDB" id="A0AAN6HJP3"/>
<keyword evidence="4" id="KW-1185">Reference proteome</keyword>
<evidence type="ECO:0000256" key="2">
    <source>
        <dbReference type="SAM" id="MobiDB-lite"/>
    </source>
</evidence>
<dbReference type="GO" id="GO:0008168">
    <property type="term" value="F:methyltransferase activity"/>
    <property type="evidence" value="ECO:0007669"/>
    <property type="project" value="TreeGrafter"/>
</dbReference>
<dbReference type="InterPro" id="IPR025494">
    <property type="entry name" value="DUF4385"/>
</dbReference>
<evidence type="ECO:0000313" key="3">
    <source>
        <dbReference type="EMBL" id="KAF5246278.1"/>
    </source>
</evidence>
<gene>
    <name evidence="3" type="ORF">FAUST_1395</name>
</gene>
<dbReference type="PANTHER" id="PTHR43591">
    <property type="entry name" value="METHYLTRANSFERASE"/>
    <property type="match status" value="1"/>
</dbReference>
<sequence>MSNATKAKRLMDTITEAHRMSYRIGRGEQGVLTFEPYKSHILPLWRFRTVPIAKKSAEDLWEKFNEFKDQRDFVGMDMTRKFIQMGMTRAKRYANHAGGRKYAKGTNKELPKSEEHPDKKEKERASLIFRGYWERCKEDEDYQDLKTEFLKQQKEWENSLFINHWFNSSVYIFTMTEVSNISEPPTKVPIETPSPPNELDAGGHSDAEDADSSFQSDASSSTASVSESILEYRRIHGRTYHSEKYRSEQVFPNDEQQMECVDLSHHYLLLLLDSKLFLAPIKDDVQNVLDVGTGSGIWAMDFGDQFPSAEVIGTDLSPCQPQWVPPNVRFEIEDASQTWTWEDNHFDFVHIRYLFGALTDWNHVFEQAYRCCAPGGWVESVEADVRLCSDDGTLDLEPVWATTTKLLEEGGKVLGRQFFVSKQQKQGIENAGFEDVKVVDYKVPVGGWPKDPAMAEVGRFMLQTLLNDPEGYSFVLWNHVLKWPEDEYQIFLMQVRKALRNRKVHSYIKVRYVYGRKPQ</sequence>
<dbReference type="Pfam" id="PF13489">
    <property type="entry name" value="Methyltransf_23"/>
    <property type="match status" value="1"/>
</dbReference>
<protein>
    <recommendedName>
        <fullName evidence="5">Methyltransferase</fullName>
    </recommendedName>
</protein>
<dbReference type="EMBL" id="JAAMOD010000030">
    <property type="protein sequence ID" value="KAF5246278.1"/>
    <property type="molecule type" value="Genomic_DNA"/>
</dbReference>
<comment type="caution">
    <text evidence="3">The sequence shown here is derived from an EMBL/GenBank/DDBJ whole genome shotgun (WGS) entry which is preliminary data.</text>
</comment>
<dbReference type="Proteomes" id="UP000537989">
    <property type="component" value="Unassembled WGS sequence"/>
</dbReference>
<dbReference type="Pfam" id="PF14328">
    <property type="entry name" value="DUF4385"/>
    <property type="match status" value="1"/>
</dbReference>
<dbReference type="SUPFAM" id="SSF53335">
    <property type="entry name" value="S-adenosyl-L-methionine-dependent methyltransferases"/>
    <property type="match status" value="1"/>
</dbReference>
<reference evidence="3 4" key="1">
    <citation type="submission" date="2020-02" db="EMBL/GenBank/DDBJ databases">
        <title>Identification and distribution of gene clusters putatively required for synthesis of sphingolipid metabolism inhibitors in phylogenetically diverse species of the filamentous fungus Fusarium.</title>
        <authorList>
            <person name="Kim H.-S."/>
            <person name="Busman M."/>
            <person name="Brown D.W."/>
            <person name="Divon H."/>
            <person name="Uhlig S."/>
            <person name="Proctor R.H."/>
        </authorList>
    </citation>
    <scope>NUCLEOTIDE SEQUENCE [LARGE SCALE GENOMIC DNA]</scope>
    <source>
        <strain evidence="3 4">NRRL 2903</strain>
    </source>
</reference>
<dbReference type="InterPro" id="IPR029063">
    <property type="entry name" value="SAM-dependent_MTases_sf"/>
</dbReference>
<feature type="compositionally biased region" description="Basic and acidic residues" evidence="2">
    <location>
        <begin position="106"/>
        <end position="121"/>
    </location>
</feature>